<evidence type="ECO:0000313" key="3">
    <source>
        <dbReference type="EMBL" id="KAF7377840.1"/>
    </source>
</evidence>
<feature type="transmembrane region" description="Helical" evidence="1">
    <location>
        <begin position="15"/>
        <end position="35"/>
    </location>
</feature>
<dbReference type="InterPro" id="IPR045339">
    <property type="entry name" value="DUF6534"/>
</dbReference>
<keyword evidence="1" id="KW-0812">Transmembrane</keyword>
<dbReference type="AlphaFoldDB" id="A0A8H6ZLT3"/>
<feature type="domain" description="DUF6534" evidence="2">
    <location>
        <begin position="166"/>
        <end position="237"/>
    </location>
</feature>
<sequence length="247" mass="27578">MDNVVLNSTLGAVEIGILVSYMLFGVTTTQTYIYYHRFPDDSSKLKALVVFIWLCECAHAICIGHGLYIITIIDYGHPERLASSLPKSFLVGGFLSNIISTSVQGFFTFRIHVLTKKPYICFVISGMMFLRLLANSAVFSLAFGMTLLVSFVNQWGWLIIVALIISTIVDVAIAAILVVSLRIQSKRVRKRTTALVDKMIAWTIETALITSVSSIVIFICFVTMRQNFIWVAVFFRICATVFEHPAG</sequence>
<evidence type="ECO:0000259" key="2">
    <source>
        <dbReference type="Pfam" id="PF20152"/>
    </source>
</evidence>
<feature type="transmembrane region" description="Helical" evidence="1">
    <location>
        <begin position="200"/>
        <end position="224"/>
    </location>
</feature>
<protein>
    <recommendedName>
        <fullName evidence="2">DUF6534 domain-containing protein</fullName>
    </recommendedName>
</protein>
<dbReference type="Pfam" id="PF20152">
    <property type="entry name" value="DUF6534"/>
    <property type="match status" value="1"/>
</dbReference>
<gene>
    <name evidence="3" type="ORF">MSAN_00207500</name>
</gene>
<dbReference type="Proteomes" id="UP000623467">
    <property type="component" value="Unassembled WGS sequence"/>
</dbReference>
<evidence type="ECO:0000256" key="1">
    <source>
        <dbReference type="SAM" id="Phobius"/>
    </source>
</evidence>
<keyword evidence="1" id="KW-0472">Membrane</keyword>
<feature type="transmembrane region" description="Helical" evidence="1">
    <location>
        <begin position="89"/>
        <end position="107"/>
    </location>
</feature>
<proteinExistence type="predicted"/>
<dbReference type="EMBL" id="JACAZH010000001">
    <property type="protein sequence ID" value="KAF7377840.1"/>
    <property type="molecule type" value="Genomic_DNA"/>
</dbReference>
<dbReference type="PANTHER" id="PTHR40465:SF1">
    <property type="entry name" value="DUF6534 DOMAIN-CONTAINING PROTEIN"/>
    <property type="match status" value="1"/>
</dbReference>
<name>A0A8H6ZLT3_9AGAR</name>
<feature type="transmembrane region" description="Helical" evidence="1">
    <location>
        <begin position="47"/>
        <end position="69"/>
    </location>
</feature>
<evidence type="ECO:0000313" key="4">
    <source>
        <dbReference type="Proteomes" id="UP000623467"/>
    </source>
</evidence>
<accession>A0A8H6ZLT3</accession>
<dbReference type="OrthoDB" id="2535105at2759"/>
<organism evidence="3 4">
    <name type="scientific">Mycena sanguinolenta</name>
    <dbReference type="NCBI Taxonomy" id="230812"/>
    <lineage>
        <taxon>Eukaryota</taxon>
        <taxon>Fungi</taxon>
        <taxon>Dikarya</taxon>
        <taxon>Basidiomycota</taxon>
        <taxon>Agaricomycotina</taxon>
        <taxon>Agaricomycetes</taxon>
        <taxon>Agaricomycetidae</taxon>
        <taxon>Agaricales</taxon>
        <taxon>Marasmiineae</taxon>
        <taxon>Mycenaceae</taxon>
        <taxon>Mycena</taxon>
    </lineage>
</organism>
<feature type="transmembrane region" description="Helical" evidence="1">
    <location>
        <begin position="119"/>
        <end position="143"/>
    </location>
</feature>
<reference evidence="3" key="1">
    <citation type="submission" date="2020-05" db="EMBL/GenBank/DDBJ databases">
        <title>Mycena genomes resolve the evolution of fungal bioluminescence.</title>
        <authorList>
            <person name="Tsai I.J."/>
        </authorList>
    </citation>
    <scope>NUCLEOTIDE SEQUENCE</scope>
    <source>
        <strain evidence="3">160909Yilan</strain>
    </source>
</reference>
<feature type="transmembrane region" description="Helical" evidence="1">
    <location>
        <begin position="155"/>
        <end position="179"/>
    </location>
</feature>
<comment type="caution">
    <text evidence="3">The sequence shown here is derived from an EMBL/GenBank/DDBJ whole genome shotgun (WGS) entry which is preliminary data.</text>
</comment>
<dbReference type="PANTHER" id="PTHR40465">
    <property type="entry name" value="CHROMOSOME 1, WHOLE GENOME SHOTGUN SEQUENCE"/>
    <property type="match status" value="1"/>
</dbReference>
<keyword evidence="1" id="KW-1133">Transmembrane helix</keyword>
<keyword evidence="4" id="KW-1185">Reference proteome</keyword>